<evidence type="ECO:0000313" key="2">
    <source>
        <dbReference type="Proteomes" id="UP001196413"/>
    </source>
</evidence>
<evidence type="ECO:0000313" key="1">
    <source>
        <dbReference type="EMBL" id="KAJ1362521.1"/>
    </source>
</evidence>
<dbReference type="Proteomes" id="UP001196413">
    <property type="component" value="Unassembled WGS sequence"/>
</dbReference>
<comment type="caution">
    <text evidence="1">The sequence shown here is derived from an EMBL/GenBank/DDBJ whole genome shotgun (WGS) entry which is preliminary data.</text>
</comment>
<protein>
    <submittedName>
        <fullName evidence="1">Uncharacterized protein</fullName>
    </submittedName>
</protein>
<proteinExistence type="predicted"/>
<reference evidence="1" key="1">
    <citation type="submission" date="2021-06" db="EMBL/GenBank/DDBJ databases">
        <title>Parelaphostrongylus tenuis whole genome reference sequence.</title>
        <authorList>
            <person name="Garwood T.J."/>
            <person name="Larsen P.A."/>
            <person name="Fountain-Jones N.M."/>
            <person name="Garbe J.R."/>
            <person name="Macchietto M.G."/>
            <person name="Kania S.A."/>
            <person name="Gerhold R.W."/>
            <person name="Richards J.E."/>
            <person name="Wolf T.M."/>
        </authorList>
    </citation>
    <scope>NUCLEOTIDE SEQUENCE</scope>
    <source>
        <strain evidence="1">MNPRO001-30</strain>
        <tissue evidence="1">Meninges</tissue>
    </source>
</reference>
<gene>
    <name evidence="1" type="ORF">KIN20_022107</name>
</gene>
<dbReference type="AlphaFoldDB" id="A0AAD5N7P7"/>
<organism evidence="1 2">
    <name type="scientific">Parelaphostrongylus tenuis</name>
    <name type="common">Meningeal worm</name>
    <dbReference type="NCBI Taxonomy" id="148309"/>
    <lineage>
        <taxon>Eukaryota</taxon>
        <taxon>Metazoa</taxon>
        <taxon>Ecdysozoa</taxon>
        <taxon>Nematoda</taxon>
        <taxon>Chromadorea</taxon>
        <taxon>Rhabditida</taxon>
        <taxon>Rhabditina</taxon>
        <taxon>Rhabditomorpha</taxon>
        <taxon>Strongyloidea</taxon>
        <taxon>Metastrongylidae</taxon>
        <taxon>Parelaphostrongylus</taxon>
    </lineage>
</organism>
<keyword evidence="2" id="KW-1185">Reference proteome</keyword>
<accession>A0AAD5N7P7</accession>
<name>A0AAD5N7P7_PARTN</name>
<sequence length="144" mass="16184">MITPRIIFSPGVVVVGLVNLNEATVLKEGAIDESQQDEIDSYIAHYLSAQNKSYTKITVINDYSPIAAADDHELDAFNDQLEEVIRNENHITNLLSETSMPSLGMANKNKYRSLEFELREESENGNYPAVFLSSTRFLQENSLL</sequence>
<dbReference type="EMBL" id="JAHQIW010004467">
    <property type="protein sequence ID" value="KAJ1362521.1"/>
    <property type="molecule type" value="Genomic_DNA"/>
</dbReference>